<accession>A0AAD5TX99</accession>
<evidence type="ECO:0000313" key="1">
    <source>
        <dbReference type="EMBL" id="KAJ3199855.1"/>
    </source>
</evidence>
<dbReference type="Proteomes" id="UP001211065">
    <property type="component" value="Unassembled WGS sequence"/>
</dbReference>
<gene>
    <name evidence="1" type="ORF">HK099_002984</name>
</gene>
<reference evidence="1" key="1">
    <citation type="submission" date="2020-05" db="EMBL/GenBank/DDBJ databases">
        <title>Phylogenomic resolution of chytrid fungi.</title>
        <authorList>
            <person name="Stajich J.E."/>
            <person name="Amses K."/>
            <person name="Simmons R."/>
            <person name="Seto K."/>
            <person name="Myers J."/>
            <person name="Bonds A."/>
            <person name="Quandt C.A."/>
            <person name="Barry K."/>
            <person name="Liu P."/>
            <person name="Grigoriev I."/>
            <person name="Longcore J.E."/>
            <person name="James T.Y."/>
        </authorList>
    </citation>
    <scope>NUCLEOTIDE SEQUENCE</scope>
    <source>
        <strain evidence="1">JEL0476</strain>
    </source>
</reference>
<feature type="non-terminal residue" evidence="1">
    <location>
        <position position="1"/>
    </location>
</feature>
<comment type="caution">
    <text evidence="1">The sequence shown here is derived from an EMBL/GenBank/DDBJ whole genome shotgun (WGS) entry which is preliminary data.</text>
</comment>
<evidence type="ECO:0000313" key="2">
    <source>
        <dbReference type="Proteomes" id="UP001211065"/>
    </source>
</evidence>
<proteinExistence type="predicted"/>
<dbReference type="AlphaFoldDB" id="A0AAD5TX99"/>
<sequence length="78" mass="9203">YKIMIFDQQTLSTVSVVKTITRNTNKLVQNPENIEEILPKYSEKQILNEKDLPTTHTDKIEKTKKRFNIPIDFAQRLL</sequence>
<dbReference type="EMBL" id="JADGJW010002022">
    <property type="protein sequence ID" value="KAJ3199855.1"/>
    <property type="molecule type" value="Genomic_DNA"/>
</dbReference>
<protein>
    <submittedName>
        <fullName evidence="1">Uncharacterized protein</fullName>
    </submittedName>
</protein>
<keyword evidence="2" id="KW-1185">Reference proteome</keyword>
<organism evidence="1 2">
    <name type="scientific">Clydaea vesicula</name>
    <dbReference type="NCBI Taxonomy" id="447962"/>
    <lineage>
        <taxon>Eukaryota</taxon>
        <taxon>Fungi</taxon>
        <taxon>Fungi incertae sedis</taxon>
        <taxon>Chytridiomycota</taxon>
        <taxon>Chytridiomycota incertae sedis</taxon>
        <taxon>Chytridiomycetes</taxon>
        <taxon>Lobulomycetales</taxon>
        <taxon>Lobulomycetaceae</taxon>
        <taxon>Clydaea</taxon>
    </lineage>
</organism>
<name>A0AAD5TX99_9FUNG</name>